<name>A0A397JY52_9GLOM</name>
<dbReference type="Proteomes" id="UP000266861">
    <property type="component" value="Unassembled WGS sequence"/>
</dbReference>
<dbReference type="EMBL" id="PQFF01000013">
    <property type="protein sequence ID" value="RHZ89380.1"/>
    <property type="molecule type" value="Genomic_DNA"/>
</dbReference>
<evidence type="ECO:0000313" key="2">
    <source>
        <dbReference type="Proteomes" id="UP000266861"/>
    </source>
</evidence>
<dbReference type="AlphaFoldDB" id="A0A397JY52"/>
<sequence>MWCITSFKGKRKLEGADEKSEGQEIKKVKLVATANKIMEGIMKLSDILDRFAINDDGIFTFLGRTEFNNVLSEINNFKSGTSTGYMEMFIYGTVGYEKSHILTAISCFLLRTGRRVVYLPDCRKLAVDEMEYIKSALFLIYVDGDTKTTEIDACESFDQIVKFCRKLGETLYFIVDQMNAMDTIMILELIRKKATTKQTNEKKITLYGGFDKDEMKEWHNSVLLTMSEKQKNQVEDITDKKPDGKLFGQYKGRKERISHRIDVIVSDKGYPPSGYGDSDFDHCFFYIKDERCHYVYGMAWLIISMKRSEWKYS</sequence>
<protein>
    <submittedName>
        <fullName evidence="1">Uncharacterized protein</fullName>
    </submittedName>
</protein>
<accession>A0A397JY52</accession>
<dbReference type="OrthoDB" id="2377473at2759"/>
<organism evidence="1 2">
    <name type="scientific">Diversispora epigaea</name>
    <dbReference type="NCBI Taxonomy" id="1348612"/>
    <lineage>
        <taxon>Eukaryota</taxon>
        <taxon>Fungi</taxon>
        <taxon>Fungi incertae sedis</taxon>
        <taxon>Mucoromycota</taxon>
        <taxon>Glomeromycotina</taxon>
        <taxon>Glomeromycetes</taxon>
        <taxon>Diversisporales</taxon>
        <taxon>Diversisporaceae</taxon>
        <taxon>Diversispora</taxon>
    </lineage>
</organism>
<evidence type="ECO:0000313" key="1">
    <source>
        <dbReference type="EMBL" id="RHZ89380.1"/>
    </source>
</evidence>
<dbReference type="STRING" id="1348612.A0A397JY52"/>
<comment type="caution">
    <text evidence="1">The sequence shown here is derived from an EMBL/GenBank/DDBJ whole genome shotgun (WGS) entry which is preliminary data.</text>
</comment>
<gene>
    <name evidence="1" type="ORF">Glove_15g25</name>
</gene>
<keyword evidence="2" id="KW-1185">Reference proteome</keyword>
<proteinExistence type="predicted"/>
<reference evidence="1 2" key="1">
    <citation type="submission" date="2018-08" db="EMBL/GenBank/DDBJ databases">
        <title>Genome and evolution of the arbuscular mycorrhizal fungus Diversispora epigaea (formerly Glomus versiforme) and its bacterial endosymbionts.</title>
        <authorList>
            <person name="Sun X."/>
            <person name="Fei Z."/>
            <person name="Harrison M."/>
        </authorList>
    </citation>
    <scope>NUCLEOTIDE SEQUENCE [LARGE SCALE GENOMIC DNA]</scope>
    <source>
        <strain evidence="1 2">IT104</strain>
    </source>
</reference>